<feature type="region of interest" description="Disordered" evidence="1">
    <location>
        <begin position="16"/>
        <end position="36"/>
    </location>
</feature>
<keyword evidence="3" id="KW-1185">Reference proteome</keyword>
<keyword evidence="2" id="KW-0255">Endonuclease</keyword>
<dbReference type="GeneID" id="70081299"/>
<organism evidence="2 3">
    <name type="scientific">Gordonia phage Syleon</name>
    <dbReference type="NCBI Taxonomy" id="2653718"/>
    <lineage>
        <taxon>Viruses</taxon>
        <taxon>Duplodnaviria</taxon>
        <taxon>Heunggongvirae</taxon>
        <taxon>Uroviricota</taxon>
        <taxon>Caudoviricetes</taxon>
        <taxon>Deeyouvirinae</taxon>
        <taxon>Octobienvirus</taxon>
        <taxon>Octobienvirus syleon</taxon>
    </lineage>
</organism>
<reference evidence="2 3" key="1">
    <citation type="submission" date="2019-09" db="EMBL/GenBank/DDBJ databases">
        <authorList>
            <person name="Falcon-Lizardi N."/>
            <person name="Rios-Rosa Y."/>
            <person name="Rivera-Cruz A."/>
            <person name="Rivera-Espinal N.S."/>
            <person name="Rodriguez-Cotto F.E."/>
            <person name="Rosa-Flores A.N."/>
            <person name="Rubin M.R."/>
            <person name="Vazquez E."/>
            <person name="Molloy S.D."/>
            <person name="Garlena R.A."/>
            <person name="Russell D.A."/>
            <person name="Pope W.H."/>
            <person name="Jacobs-Sera D."/>
            <person name="Hatfull G.F."/>
        </authorList>
    </citation>
    <scope>NUCLEOTIDE SEQUENCE [LARGE SCALE GENOMIC DNA]</scope>
</reference>
<accession>A0A5Q2WG17</accession>
<dbReference type="Proteomes" id="UP000346466">
    <property type="component" value="Segment"/>
</dbReference>
<proteinExistence type="predicted"/>
<evidence type="ECO:0000313" key="2">
    <source>
        <dbReference type="EMBL" id="QGH75804.1"/>
    </source>
</evidence>
<sequence length="140" mass="15374">MRVALTSWPLRSISAIPLRSPQPLPGSTSSSTTTTEKRCRAILANRSDGICERCCAAPAQSVHHRRKRGQGGPWTPTNCVHICGDGTRGCHGWIEGHPNAAREEGFHVRSYENEAEVPVLIWGNLVYLDDEGGTTRVDER</sequence>
<keyword evidence="2" id="KW-0540">Nuclease</keyword>
<dbReference type="KEGG" id="vg:70081299"/>
<dbReference type="GO" id="GO:0004519">
    <property type="term" value="F:endonuclease activity"/>
    <property type="evidence" value="ECO:0007669"/>
    <property type="project" value="UniProtKB-KW"/>
</dbReference>
<evidence type="ECO:0000313" key="3">
    <source>
        <dbReference type="Proteomes" id="UP000346466"/>
    </source>
</evidence>
<name>A0A5Q2WG17_9CAUD</name>
<protein>
    <submittedName>
        <fullName evidence="2">HNH endonuclease</fullName>
    </submittedName>
</protein>
<evidence type="ECO:0000256" key="1">
    <source>
        <dbReference type="SAM" id="MobiDB-lite"/>
    </source>
</evidence>
<gene>
    <name evidence="2" type="primary">75</name>
    <name evidence="2" type="ORF">SEA_SYLEON_75</name>
</gene>
<dbReference type="EMBL" id="MN444870">
    <property type="protein sequence ID" value="QGH75804.1"/>
    <property type="molecule type" value="Genomic_DNA"/>
</dbReference>
<dbReference type="RefSeq" id="YP_010246734.1">
    <property type="nucleotide sequence ID" value="NC_060137.1"/>
</dbReference>
<keyword evidence="2" id="KW-0378">Hydrolase</keyword>